<evidence type="ECO:0000256" key="1">
    <source>
        <dbReference type="ARBA" id="ARBA00008372"/>
    </source>
</evidence>
<dbReference type="Pfam" id="PF04857">
    <property type="entry name" value="CAF1"/>
    <property type="match status" value="1"/>
</dbReference>
<dbReference type="SUPFAM" id="SSF53098">
    <property type="entry name" value="Ribonuclease H-like"/>
    <property type="match status" value="1"/>
</dbReference>
<organism evidence="3 4">
    <name type="scientific">Prorocentrum cordatum</name>
    <dbReference type="NCBI Taxonomy" id="2364126"/>
    <lineage>
        <taxon>Eukaryota</taxon>
        <taxon>Sar</taxon>
        <taxon>Alveolata</taxon>
        <taxon>Dinophyceae</taxon>
        <taxon>Prorocentrales</taxon>
        <taxon>Prorocentraceae</taxon>
        <taxon>Prorocentrum</taxon>
    </lineage>
</organism>
<dbReference type="PANTHER" id="PTHR15092">
    <property type="entry name" value="POLY A -SPECIFIC RIBONUCLEASE/TARGET OF EGR1, MEMBER 1"/>
    <property type="match status" value="1"/>
</dbReference>
<sequence>GDVRLALHVTARLLADLAVDDVRGCLAEEKRLRVAVKAALKALEREQKAEREARALLTDFVALPQERRVADVTSEFESKPWTCTAAAAGGTSELGSTEATEGASEPEPARRHRVSRRIIVRARNKHLAERRALREGGARAAAEGADGGSARAPSKGTGGGAGPQAAVQDASGFDVAFVPMAAGIPSAPLAHSQTAGVSNTVCISNTPGQLNTGMQAARDLAQLGEIARIDFGLASIRDMLVTYFDVRDAQTALLRLASCAAPFPQAAQDSRVVLVDVDGFCAKTGRTAGFQDFGEVANVDVVAGQLVVEFYDLRSAQALLAAAGDCATLVPSSAFAPPAPVVAPVKADPIGVGSAADGAAQQVSDETKHRTAQTKVGVRCILDEIAHGQKPLVGHNCFYDFLHLYQTFYGDLPESINEFKAQWLQHFPQTLDTKYLAEAHELLAGLQPPSTLKGLCDFMVQTAGTSQGTPGGPLPMSYEVNSLPGVEY</sequence>
<gene>
    <name evidence="3" type="ORF">PCOR1329_LOCUS74329</name>
</gene>
<comment type="caution">
    <text evidence="3">The sequence shown here is derived from an EMBL/GenBank/DDBJ whole genome shotgun (WGS) entry which is preliminary data.</text>
</comment>
<proteinExistence type="inferred from homology"/>
<comment type="similarity">
    <text evidence="1">Belongs to the CAF1 family.</text>
</comment>
<feature type="compositionally biased region" description="Low complexity" evidence="2">
    <location>
        <begin position="138"/>
        <end position="152"/>
    </location>
</feature>
<dbReference type="InterPro" id="IPR012337">
    <property type="entry name" value="RNaseH-like_sf"/>
</dbReference>
<dbReference type="EMBL" id="CAUYUJ010020067">
    <property type="protein sequence ID" value="CAK0895638.1"/>
    <property type="molecule type" value="Genomic_DNA"/>
</dbReference>
<evidence type="ECO:0000313" key="4">
    <source>
        <dbReference type="Proteomes" id="UP001189429"/>
    </source>
</evidence>
<dbReference type="Proteomes" id="UP001189429">
    <property type="component" value="Unassembled WGS sequence"/>
</dbReference>
<feature type="region of interest" description="Disordered" evidence="2">
    <location>
        <begin position="129"/>
        <end position="165"/>
    </location>
</feature>
<name>A0ABN9X854_9DINO</name>
<feature type="non-terminal residue" evidence="3">
    <location>
        <position position="488"/>
    </location>
</feature>
<dbReference type="Gene3D" id="3.30.420.10">
    <property type="entry name" value="Ribonuclease H-like superfamily/Ribonuclease H"/>
    <property type="match status" value="1"/>
</dbReference>
<dbReference type="PANTHER" id="PTHR15092:SF22">
    <property type="entry name" value="POLY(A)-SPECIFIC RIBONUCLEASE PNLDC1"/>
    <property type="match status" value="1"/>
</dbReference>
<dbReference type="InterPro" id="IPR006941">
    <property type="entry name" value="RNase_CAF1"/>
</dbReference>
<evidence type="ECO:0000256" key="2">
    <source>
        <dbReference type="SAM" id="MobiDB-lite"/>
    </source>
</evidence>
<dbReference type="InterPro" id="IPR036397">
    <property type="entry name" value="RNaseH_sf"/>
</dbReference>
<dbReference type="InterPro" id="IPR051181">
    <property type="entry name" value="CAF1_poly(A)_ribonucleases"/>
</dbReference>
<feature type="region of interest" description="Disordered" evidence="2">
    <location>
        <begin position="87"/>
        <end position="113"/>
    </location>
</feature>
<accession>A0ABN9X854</accession>
<protein>
    <submittedName>
        <fullName evidence="3">Uncharacterized protein</fullName>
    </submittedName>
</protein>
<reference evidence="3" key="1">
    <citation type="submission" date="2023-10" db="EMBL/GenBank/DDBJ databases">
        <authorList>
            <person name="Chen Y."/>
            <person name="Shah S."/>
            <person name="Dougan E. K."/>
            <person name="Thang M."/>
            <person name="Chan C."/>
        </authorList>
    </citation>
    <scope>NUCLEOTIDE SEQUENCE [LARGE SCALE GENOMIC DNA]</scope>
</reference>
<keyword evidence="4" id="KW-1185">Reference proteome</keyword>
<feature type="non-terminal residue" evidence="3">
    <location>
        <position position="1"/>
    </location>
</feature>
<evidence type="ECO:0000313" key="3">
    <source>
        <dbReference type="EMBL" id="CAK0895638.1"/>
    </source>
</evidence>